<keyword evidence="1" id="KW-0862">Zinc</keyword>
<reference evidence="3" key="1">
    <citation type="submission" date="2024-03" db="EMBL/GenBank/DDBJ databases">
        <title>WGS assembly of Saponaria officinalis var. Norfolk2.</title>
        <authorList>
            <person name="Jenkins J."/>
            <person name="Shu S."/>
            <person name="Grimwood J."/>
            <person name="Barry K."/>
            <person name="Goodstein D."/>
            <person name="Schmutz J."/>
            <person name="Leebens-Mack J."/>
            <person name="Osbourn A."/>
        </authorList>
    </citation>
    <scope>NUCLEOTIDE SEQUENCE [LARGE SCALE GENOMIC DNA]</scope>
    <source>
        <strain evidence="3">JIC</strain>
    </source>
</reference>
<dbReference type="Pfam" id="PF13639">
    <property type="entry name" value="zf-RING_2"/>
    <property type="match status" value="1"/>
</dbReference>
<dbReference type="InterPro" id="IPR013083">
    <property type="entry name" value="Znf_RING/FYVE/PHD"/>
</dbReference>
<proteinExistence type="predicted"/>
<organism evidence="3 4">
    <name type="scientific">Saponaria officinalis</name>
    <name type="common">Common soapwort</name>
    <name type="synonym">Lychnis saponaria</name>
    <dbReference type="NCBI Taxonomy" id="3572"/>
    <lineage>
        <taxon>Eukaryota</taxon>
        <taxon>Viridiplantae</taxon>
        <taxon>Streptophyta</taxon>
        <taxon>Embryophyta</taxon>
        <taxon>Tracheophyta</taxon>
        <taxon>Spermatophyta</taxon>
        <taxon>Magnoliopsida</taxon>
        <taxon>eudicotyledons</taxon>
        <taxon>Gunneridae</taxon>
        <taxon>Pentapetalae</taxon>
        <taxon>Caryophyllales</taxon>
        <taxon>Caryophyllaceae</taxon>
        <taxon>Caryophylleae</taxon>
        <taxon>Saponaria</taxon>
    </lineage>
</organism>
<sequence>MEFLLVYNNYYTKEILPNLFLKIISFLTLLKTSFLPIINLLGLTHLIESEIHWPVPNSKPISAALIQQMLPAIKYRDLGLKPDQTENCAICLHKFKTRDEIRKLQNCKHIFHRMCVDRWMEQDQRSCPLCRTSLVPNYLLNVFNKRLLEDEEASSSFLEFGSEFCVINTFL</sequence>
<keyword evidence="1" id="KW-0479">Metal-binding</keyword>
<evidence type="ECO:0000313" key="3">
    <source>
        <dbReference type="EMBL" id="KAK9668100.1"/>
    </source>
</evidence>
<dbReference type="SMART" id="SM00184">
    <property type="entry name" value="RING"/>
    <property type="match status" value="1"/>
</dbReference>
<accession>A0AAW1GWG9</accession>
<evidence type="ECO:0000256" key="1">
    <source>
        <dbReference type="PROSITE-ProRule" id="PRU00175"/>
    </source>
</evidence>
<dbReference type="PROSITE" id="PS50089">
    <property type="entry name" value="ZF_RING_2"/>
    <property type="match status" value="1"/>
</dbReference>
<dbReference type="SUPFAM" id="SSF57850">
    <property type="entry name" value="RING/U-box"/>
    <property type="match status" value="1"/>
</dbReference>
<dbReference type="Proteomes" id="UP001443914">
    <property type="component" value="Unassembled WGS sequence"/>
</dbReference>
<dbReference type="EMBL" id="JBDFQZ010000013">
    <property type="protein sequence ID" value="KAK9668100.1"/>
    <property type="molecule type" value="Genomic_DNA"/>
</dbReference>
<gene>
    <name evidence="3" type="ORF">RND81_13G035400</name>
</gene>
<evidence type="ECO:0000259" key="2">
    <source>
        <dbReference type="PROSITE" id="PS50089"/>
    </source>
</evidence>
<feature type="domain" description="RING-type" evidence="2">
    <location>
        <begin position="88"/>
        <end position="131"/>
    </location>
</feature>
<keyword evidence="1" id="KW-0863">Zinc-finger</keyword>
<name>A0AAW1GWG9_SAPOF</name>
<dbReference type="AlphaFoldDB" id="A0AAW1GWG9"/>
<dbReference type="PANTHER" id="PTHR47662:SF1">
    <property type="entry name" value="RING-TYPE DOMAIN-CONTAINING PROTEIN"/>
    <property type="match status" value="1"/>
</dbReference>
<dbReference type="Gene3D" id="3.30.40.10">
    <property type="entry name" value="Zinc/RING finger domain, C3HC4 (zinc finger)"/>
    <property type="match status" value="1"/>
</dbReference>
<dbReference type="InterPro" id="IPR001841">
    <property type="entry name" value="Znf_RING"/>
</dbReference>
<comment type="caution">
    <text evidence="3">The sequence shown here is derived from an EMBL/GenBank/DDBJ whole genome shotgun (WGS) entry which is preliminary data.</text>
</comment>
<keyword evidence="4" id="KW-1185">Reference proteome</keyword>
<evidence type="ECO:0000313" key="4">
    <source>
        <dbReference type="Proteomes" id="UP001443914"/>
    </source>
</evidence>
<dbReference type="CDD" id="cd16448">
    <property type="entry name" value="RING-H2"/>
    <property type="match status" value="1"/>
</dbReference>
<dbReference type="PANTHER" id="PTHR47662">
    <property type="entry name" value="RING-TYPE DOMAIN-CONTAINING PROTEIN"/>
    <property type="match status" value="1"/>
</dbReference>
<dbReference type="GO" id="GO:0008270">
    <property type="term" value="F:zinc ion binding"/>
    <property type="evidence" value="ECO:0007669"/>
    <property type="project" value="UniProtKB-KW"/>
</dbReference>
<protein>
    <recommendedName>
        <fullName evidence="2">RING-type domain-containing protein</fullName>
    </recommendedName>
</protein>